<feature type="binding site" evidence="2">
    <location>
        <position position="24"/>
    </location>
    <ligand>
        <name>Mg(2+)</name>
        <dbReference type="ChEBI" id="CHEBI:18420"/>
        <label>1</label>
    </ligand>
</feature>
<dbReference type="PIRSF" id="PIRSF005303">
    <property type="entry name" value="Thiam_monoph_kin"/>
    <property type="match status" value="1"/>
</dbReference>
<dbReference type="Pfam" id="PF02769">
    <property type="entry name" value="AIRS_C"/>
    <property type="match status" value="1"/>
</dbReference>
<dbReference type="InterPro" id="IPR036921">
    <property type="entry name" value="PurM-like_N_sf"/>
</dbReference>
<gene>
    <name evidence="2 5" type="primary">thiL</name>
    <name evidence="5" type="ORF">TPR58_20205</name>
</gene>
<dbReference type="HAMAP" id="MF_02128">
    <property type="entry name" value="TMP_kinase"/>
    <property type="match status" value="1"/>
</dbReference>
<accession>A0ABV0BDA8</accession>
<proteinExistence type="inferred from homology"/>
<keyword evidence="2" id="KW-0479">Metal-binding</keyword>
<feature type="binding site" evidence="2">
    <location>
        <position position="53"/>
    </location>
    <ligand>
        <name>Mg(2+)</name>
        <dbReference type="ChEBI" id="CHEBI:18420"/>
        <label>3</label>
    </ligand>
</feature>
<keyword evidence="2" id="KW-0547">Nucleotide-binding</keyword>
<keyword evidence="1 2" id="KW-0784">Thiamine biosynthesis</keyword>
<dbReference type="InterPro" id="IPR010918">
    <property type="entry name" value="PurM-like_C_dom"/>
</dbReference>
<reference evidence="5 6" key="1">
    <citation type="submission" date="2024-05" db="EMBL/GenBank/DDBJ databases">
        <title>Sphingomonas sp. HF-S3 16S ribosomal RNA gene Genome sequencing and assembly.</title>
        <authorList>
            <person name="Lee H."/>
        </authorList>
    </citation>
    <scope>NUCLEOTIDE SEQUENCE [LARGE SCALE GENOMIC DNA]</scope>
    <source>
        <strain evidence="5 6">HF-S3</strain>
    </source>
</reference>
<dbReference type="Pfam" id="PF00586">
    <property type="entry name" value="AIRS"/>
    <property type="match status" value="1"/>
</dbReference>
<comment type="caution">
    <text evidence="2">Lacks conserved residue(s) required for the propagation of feature annotation.</text>
</comment>
<feature type="binding site" evidence="2">
    <location>
        <position position="53"/>
    </location>
    <ligand>
        <name>Mg(2+)</name>
        <dbReference type="ChEBI" id="CHEBI:18420"/>
        <label>4</label>
    </ligand>
</feature>
<dbReference type="PANTHER" id="PTHR30270">
    <property type="entry name" value="THIAMINE-MONOPHOSPHATE KINASE"/>
    <property type="match status" value="1"/>
</dbReference>
<feature type="binding site" evidence="2">
    <location>
        <position position="126"/>
    </location>
    <ligand>
        <name>ATP</name>
        <dbReference type="ChEBI" id="CHEBI:30616"/>
    </ligand>
</feature>
<keyword evidence="2" id="KW-0067">ATP-binding</keyword>
<feature type="binding site" evidence="2">
    <location>
        <position position="53"/>
    </location>
    <ligand>
        <name>Mg(2+)</name>
        <dbReference type="ChEBI" id="CHEBI:18420"/>
        <label>2</label>
    </ligand>
</feature>
<evidence type="ECO:0000256" key="2">
    <source>
        <dbReference type="HAMAP-Rule" id="MF_02128"/>
    </source>
</evidence>
<dbReference type="Proteomes" id="UP001427805">
    <property type="component" value="Unassembled WGS sequence"/>
</dbReference>
<comment type="miscellaneous">
    <text evidence="2">Reaction mechanism of ThiL seems to utilize a direct, inline transfer of the gamma-phosphate of ATP to TMP rather than a phosphorylated enzyme intermediate.</text>
</comment>
<feature type="binding site" evidence="2">
    <location>
        <position position="13"/>
    </location>
    <ligand>
        <name>Mg(2+)</name>
        <dbReference type="ChEBI" id="CHEBI:18420"/>
        <label>3</label>
    </ligand>
</feature>
<feature type="binding site" evidence="2">
    <location>
        <position position="231"/>
    </location>
    <ligand>
        <name>substrate</name>
    </ligand>
</feature>
<dbReference type="PANTHER" id="PTHR30270:SF0">
    <property type="entry name" value="THIAMINE-MONOPHOSPHATE KINASE"/>
    <property type="match status" value="1"/>
</dbReference>
<organism evidence="5 6">
    <name type="scientific">Sphingomonas rustica</name>
    <dbReference type="NCBI Taxonomy" id="3103142"/>
    <lineage>
        <taxon>Bacteria</taxon>
        <taxon>Pseudomonadati</taxon>
        <taxon>Pseudomonadota</taxon>
        <taxon>Alphaproteobacteria</taxon>
        <taxon>Sphingomonadales</taxon>
        <taxon>Sphingomonadaceae</taxon>
        <taxon>Sphingomonas</taxon>
    </lineage>
</organism>
<keyword evidence="6" id="KW-1185">Reference proteome</keyword>
<keyword evidence="2" id="KW-0460">Magnesium</keyword>
<feature type="binding site" evidence="2">
    <location>
        <position position="278"/>
    </location>
    <ligand>
        <name>substrate</name>
    </ligand>
</feature>
<dbReference type="EC" id="2.7.4.16" evidence="2"/>
<dbReference type="Gene3D" id="3.90.650.10">
    <property type="entry name" value="PurM-like C-terminal domain"/>
    <property type="match status" value="1"/>
</dbReference>
<comment type="function">
    <text evidence="2">Catalyzes the ATP-dependent phosphorylation of thiamine-monophosphate (TMP) to form thiamine-pyrophosphate (TPP), the active form of vitamin B1.</text>
</comment>
<evidence type="ECO:0000259" key="4">
    <source>
        <dbReference type="Pfam" id="PF02769"/>
    </source>
</evidence>
<feature type="binding site" evidence="2">
    <location>
        <position position="25"/>
    </location>
    <ligand>
        <name>Mg(2+)</name>
        <dbReference type="ChEBI" id="CHEBI:18420"/>
        <label>1</label>
    </ligand>
</feature>
<feature type="binding site" evidence="2">
    <location>
        <position position="25"/>
    </location>
    <ligand>
        <name>Mg(2+)</name>
        <dbReference type="ChEBI" id="CHEBI:18420"/>
        <label>2</label>
    </ligand>
</feature>
<dbReference type="CDD" id="cd02194">
    <property type="entry name" value="ThiL"/>
    <property type="match status" value="1"/>
</dbReference>
<comment type="caution">
    <text evidence="5">The sequence shown here is derived from an EMBL/GenBank/DDBJ whole genome shotgun (WGS) entry which is preliminary data.</text>
</comment>
<comment type="similarity">
    <text evidence="2">Belongs to the thiamine-monophosphate kinase family.</text>
</comment>
<dbReference type="SUPFAM" id="SSF55326">
    <property type="entry name" value="PurM N-terminal domain-like"/>
    <property type="match status" value="1"/>
</dbReference>
<keyword evidence="2 5" id="KW-0418">Kinase</keyword>
<sequence>MPLHDGAGALRDDTARLGDLILTTDTMVEGVHYLATDPPESVGWKLAAVNLSDLAAKGARPEGCLLNHALSGEPGWDAAFLRGLGEALACYAMPLLGGDTVAMPKGAPRSYSLTAIGRAGARVPVRSSARAGDRLWVTGTIGDAGAGLAVARGGTGPERLLARYRRPEPRLAEGLDLAPLVHAMMDVSDGVLIDALRMAEASALAVEIALDRLPLAPDYPGSPVEAATAGDDYELLFAAPDGFVPPVAATCIGRFDNGTGLRLTSAGSPVMLPDSLGFSHAT</sequence>
<dbReference type="Gene3D" id="3.30.1330.10">
    <property type="entry name" value="PurM-like, N-terminal domain"/>
    <property type="match status" value="1"/>
</dbReference>
<dbReference type="InterPro" id="IPR016188">
    <property type="entry name" value="PurM-like_N"/>
</dbReference>
<dbReference type="EMBL" id="JBDIZK010000014">
    <property type="protein sequence ID" value="MEN3749509.1"/>
    <property type="molecule type" value="Genomic_DNA"/>
</dbReference>
<feature type="domain" description="PurM-like C-terminal" evidence="4">
    <location>
        <begin position="130"/>
        <end position="241"/>
    </location>
</feature>
<feature type="binding site" evidence="2">
    <location>
        <position position="99"/>
    </location>
    <ligand>
        <name>Mg(2+)</name>
        <dbReference type="ChEBI" id="CHEBI:18420"/>
        <label>1</label>
    </ligand>
</feature>
<feature type="binding site" evidence="2">
    <location>
        <position position="188"/>
    </location>
    <ligand>
        <name>ATP</name>
        <dbReference type="ChEBI" id="CHEBI:30616"/>
    </ligand>
</feature>
<feature type="binding site" evidence="2">
    <location>
        <position position="189"/>
    </location>
    <ligand>
        <name>Mg(2+)</name>
        <dbReference type="ChEBI" id="CHEBI:18420"/>
        <label>5</label>
    </ligand>
</feature>
<comment type="pathway">
    <text evidence="2">Cofactor biosynthesis; thiamine diphosphate biosynthesis; thiamine diphosphate from thiamine phosphate: step 1/1.</text>
</comment>
<evidence type="ECO:0000256" key="1">
    <source>
        <dbReference type="ARBA" id="ARBA00022977"/>
    </source>
</evidence>
<feature type="binding site" evidence="2">
    <location>
        <begin position="98"/>
        <end position="99"/>
    </location>
    <ligand>
        <name>ATP</name>
        <dbReference type="ChEBI" id="CHEBI:30616"/>
    </ligand>
</feature>
<feature type="binding site" evidence="2">
    <location>
        <position position="23"/>
    </location>
    <ligand>
        <name>Mg(2+)</name>
        <dbReference type="ChEBI" id="CHEBI:18420"/>
        <label>4</label>
    </ligand>
</feature>
<name>A0ABV0BDA8_9SPHN</name>
<keyword evidence="2 5" id="KW-0808">Transferase</keyword>
<dbReference type="InterPro" id="IPR036676">
    <property type="entry name" value="PurM-like_C_sf"/>
</dbReference>
<evidence type="ECO:0000313" key="5">
    <source>
        <dbReference type="EMBL" id="MEN3749509.1"/>
    </source>
</evidence>
<evidence type="ECO:0000259" key="3">
    <source>
        <dbReference type="Pfam" id="PF00586"/>
    </source>
</evidence>
<feature type="domain" description="PurM-like N-terminal" evidence="3">
    <location>
        <begin position="18"/>
        <end position="118"/>
    </location>
</feature>
<feature type="binding site" evidence="2">
    <location>
        <position position="186"/>
    </location>
    <ligand>
        <name>Mg(2+)</name>
        <dbReference type="ChEBI" id="CHEBI:18420"/>
        <label>3</label>
    </ligand>
</feature>
<feature type="binding site" evidence="2">
    <location>
        <position position="13"/>
    </location>
    <ligand>
        <name>Mg(2+)</name>
        <dbReference type="ChEBI" id="CHEBI:18420"/>
        <label>4</label>
    </ligand>
</feature>
<protein>
    <recommendedName>
        <fullName evidence="2">Thiamine-monophosphate kinase</fullName>
        <shortName evidence="2">TMP kinase</shortName>
        <shortName evidence="2">Thiamine-phosphate kinase</shortName>
        <ecNumber evidence="2">2.7.4.16</ecNumber>
    </recommendedName>
</protein>
<comment type="catalytic activity">
    <reaction evidence="2">
        <text>thiamine phosphate + ATP = thiamine diphosphate + ADP</text>
        <dbReference type="Rhea" id="RHEA:15913"/>
        <dbReference type="ChEBI" id="CHEBI:30616"/>
        <dbReference type="ChEBI" id="CHEBI:37575"/>
        <dbReference type="ChEBI" id="CHEBI:58937"/>
        <dbReference type="ChEBI" id="CHEBI:456216"/>
        <dbReference type="EC" id="2.7.4.16"/>
    </reaction>
</comment>
<dbReference type="GO" id="GO:0009030">
    <property type="term" value="F:thiamine-phosphate kinase activity"/>
    <property type="evidence" value="ECO:0007669"/>
    <property type="project" value="UniProtKB-EC"/>
</dbReference>
<dbReference type="NCBIfam" id="TIGR01379">
    <property type="entry name" value="thiL"/>
    <property type="match status" value="1"/>
</dbReference>
<dbReference type="InterPro" id="IPR006283">
    <property type="entry name" value="ThiL-like"/>
</dbReference>
<evidence type="ECO:0000313" key="6">
    <source>
        <dbReference type="Proteomes" id="UP001427805"/>
    </source>
</evidence>
<feature type="binding site" evidence="2">
    <location>
        <position position="32"/>
    </location>
    <ligand>
        <name>substrate</name>
    </ligand>
</feature>
<dbReference type="SUPFAM" id="SSF56042">
    <property type="entry name" value="PurM C-terminal domain-like"/>
    <property type="match status" value="1"/>
</dbReference>